<comment type="caution">
    <text evidence="1">The sequence shown here is derived from an EMBL/GenBank/DDBJ whole genome shotgun (WGS) entry which is preliminary data.</text>
</comment>
<sequence>MNGFLWVLLVGYFLQIEWEKPADTKPIFMADVNVPTAYLNHLKDSLKIADVVRDNALKTSSFRARLFDGTIDSVNLIGTGFSPDVLGQLSRQTVQWIPYYPPDQAQVIRWKGMVRKGEMQRVSGSIYSSQKQVLKLRFGNQTLDSLSLRAGLNDFRLEFPAFALGRSEVELVLNQKPLDTLRFFARNPEPVSYQFILDSPDFESKTLADWLGKRGHSVQLISTISKDIRNRVSINRAASPNVFITDPANATNPVVKKAAAQGKPVLFINVSDAEADCQTINQALGTNWKLKKVSNEATVSLRNGIQALPYQLTDAINQFGVNGYPVAIQKTAARIGLSLLTETFPLKLSGDSLAYDRIWTSILAQLQPSYPNQIQLEAPVFQGVPFGVHFNNLTTKPAKVRIGKDAVALTYSPINGLSAETSYRFAQSGWHPFQDSLAVYVEESSEKPVYGNRLVSDYLRARSVENSTQKTALQRQFPAKIPDWIWILLFIGSFTALWIEPKFRI</sequence>
<proteinExistence type="predicted"/>
<dbReference type="AlphaFoldDB" id="A0A7K0EV28"/>
<dbReference type="EMBL" id="WJXZ01000015">
    <property type="protein sequence ID" value="MRS65674.1"/>
    <property type="molecule type" value="Genomic_DNA"/>
</dbReference>
<evidence type="ECO:0000313" key="2">
    <source>
        <dbReference type="Proteomes" id="UP000441754"/>
    </source>
</evidence>
<name>A0A7K0EV28_9BACT</name>
<dbReference type="RefSeq" id="WP_154179033.1">
    <property type="nucleotide sequence ID" value="NZ_WJXZ01000015.1"/>
</dbReference>
<dbReference type="OrthoDB" id="980086at2"/>
<protein>
    <submittedName>
        <fullName evidence="1">Uncharacterized protein</fullName>
    </submittedName>
</protein>
<accession>A0A7K0EV28</accession>
<organism evidence="1 2">
    <name type="scientific">Larkinella terrae</name>
    <dbReference type="NCBI Taxonomy" id="2025311"/>
    <lineage>
        <taxon>Bacteria</taxon>
        <taxon>Pseudomonadati</taxon>
        <taxon>Bacteroidota</taxon>
        <taxon>Cytophagia</taxon>
        <taxon>Cytophagales</taxon>
        <taxon>Spirosomataceae</taxon>
        <taxon>Larkinella</taxon>
    </lineage>
</organism>
<evidence type="ECO:0000313" key="1">
    <source>
        <dbReference type="EMBL" id="MRS65674.1"/>
    </source>
</evidence>
<gene>
    <name evidence="1" type="ORF">GJJ30_30565</name>
</gene>
<dbReference type="Proteomes" id="UP000441754">
    <property type="component" value="Unassembled WGS sequence"/>
</dbReference>
<reference evidence="1 2" key="1">
    <citation type="journal article" date="2018" name="Antonie Van Leeuwenhoek">
        <title>Larkinella terrae sp. nov., isolated from soil on Jeju Island, South Korea.</title>
        <authorList>
            <person name="Ten L.N."/>
            <person name="Jeon J."/>
            <person name="Park S.J."/>
            <person name="Park S."/>
            <person name="Lee S.Y."/>
            <person name="Kim M.K."/>
            <person name="Jung H.Y."/>
        </authorList>
    </citation>
    <scope>NUCLEOTIDE SEQUENCE [LARGE SCALE GENOMIC DNA]</scope>
    <source>
        <strain evidence="1 2">KCTC 52001</strain>
    </source>
</reference>
<keyword evidence="2" id="KW-1185">Reference proteome</keyword>